<name>A0ABV7ZQJ2_9CORY</name>
<keyword evidence="2" id="KW-0378">Hydrolase</keyword>
<protein>
    <submittedName>
        <fullName evidence="2">Terminase TerL endonuclease subunit</fullName>
    </submittedName>
</protein>
<dbReference type="RefSeq" id="WP_290289490.1">
    <property type="nucleotide sequence ID" value="NZ_CP047211.1"/>
</dbReference>
<dbReference type="EMBL" id="JBHRZN010000002">
    <property type="protein sequence ID" value="MFC3850084.1"/>
    <property type="molecule type" value="Genomic_DNA"/>
</dbReference>
<dbReference type="Pfam" id="PF20441">
    <property type="entry name" value="TerL_nuclease"/>
    <property type="match status" value="1"/>
</dbReference>
<evidence type="ECO:0000259" key="1">
    <source>
        <dbReference type="Pfam" id="PF20441"/>
    </source>
</evidence>
<dbReference type="InterPro" id="IPR046462">
    <property type="entry name" value="TerL_nuclease"/>
</dbReference>
<organism evidence="2 3">
    <name type="scientific">Corynebacterium hansenii</name>
    <dbReference type="NCBI Taxonomy" id="394964"/>
    <lineage>
        <taxon>Bacteria</taxon>
        <taxon>Bacillati</taxon>
        <taxon>Actinomycetota</taxon>
        <taxon>Actinomycetes</taxon>
        <taxon>Mycobacteriales</taxon>
        <taxon>Corynebacteriaceae</taxon>
        <taxon>Corynebacterium</taxon>
    </lineage>
</organism>
<feature type="domain" description="Terminase large subunit-like endonuclease" evidence="1">
    <location>
        <begin position="107"/>
        <end position="184"/>
    </location>
</feature>
<keyword evidence="3" id="KW-1185">Reference proteome</keyword>
<proteinExistence type="predicted"/>
<keyword evidence="2" id="KW-0255">Endonuclease</keyword>
<sequence>MQDVLPRWLPNPDPQTTICLGFDGSESNDWTAIRGETFDGLSFTPRYGPDRRPTIWNPDEWGGQIPRDEVHAAVDELFATWSVERMYCDPQDWRSEIGDWALSHGEDHVLEWPTNSVRRMHPALERFGTDLSTGRIRHDGCPLTTLAVANAKKAAKPGQKWVLAKASETQKIDPAMATVLAHEAAMDAHAAGWRPKSDTKVLVFGRGRR</sequence>
<accession>A0ABV7ZQJ2</accession>
<keyword evidence="2" id="KW-0540">Nuclease</keyword>
<gene>
    <name evidence="2" type="ORF">ACFORJ_07885</name>
</gene>
<dbReference type="GO" id="GO:0004519">
    <property type="term" value="F:endonuclease activity"/>
    <property type="evidence" value="ECO:0007669"/>
    <property type="project" value="UniProtKB-KW"/>
</dbReference>
<dbReference type="Proteomes" id="UP001595751">
    <property type="component" value="Unassembled WGS sequence"/>
</dbReference>
<evidence type="ECO:0000313" key="2">
    <source>
        <dbReference type="EMBL" id="MFC3850084.1"/>
    </source>
</evidence>
<reference evidence="3" key="1">
    <citation type="journal article" date="2019" name="Int. J. Syst. Evol. Microbiol.">
        <title>The Global Catalogue of Microorganisms (GCM) 10K type strain sequencing project: providing services to taxonomists for standard genome sequencing and annotation.</title>
        <authorList>
            <consortium name="The Broad Institute Genomics Platform"/>
            <consortium name="The Broad Institute Genome Sequencing Center for Infectious Disease"/>
            <person name="Wu L."/>
            <person name="Ma J."/>
        </authorList>
    </citation>
    <scope>NUCLEOTIDE SEQUENCE [LARGE SCALE GENOMIC DNA]</scope>
    <source>
        <strain evidence="3">CCUG 53252</strain>
    </source>
</reference>
<evidence type="ECO:0000313" key="3">
    <source>
        <dbReference type="Proteomes" id="UP001595751"/>
    </source>
</evidence>
<comment type="caution">
    <text evidence="2">The sequence shown here is derived from an EMBL/GenBank/DDBJ whole genome shotgun (WGS) entry which is preliminary data.</text>
</comment>